<protein>
    <recommendedName>
        <fullName evidence="3">AP2 domain protein</fullName>
    </recommendedName>
</protein>
<dbReference type="AlphaFoldDB" id="A0A2K4ZP36"/>
<name>A0A2K4ZP36_9FIRM</name>
<keyword evidence="2" id="KW-1185">Reference proteome</keyword>
<sequence>MKALDRLIIKAKKKCGVDRLEVGFISPSEKHQGKWVARGDIWNGVPGNGVRSIMYGEYDSVEEAEKALVNGR</sequence>
<accession>A0A2K4ZP36</accession>
<reference evidence="1 2" key="1">
    <citation type="submission" date="2018-01" db="EMBL/GenBank/DDBJ databases">
        <authorList>
            <person name="Gaut B.S."/>
            <person name="Morton B.R."/>
            <person name="Clegg M.T."/>
            <person name="Duvall M.R."/>
        </authorList>
    </citation>
    <scope>NUCLEOTIDE SEQUENCE [LARGE SCALE GENOMIC DNA]</scope>
    <source>
        <strain evidence="1">GP69</strain>
    </source>
</reference>
<dbReference type="EMBL" id="OFSM01000043">
    <property type="protein sequence ID" value="SOY32258.1"/>
    <property type="molecule type" value="Genomic_DNA"/>
</dbReference>
<evidence type="ECO:0008006" key="3">
    <source>
        <dbReference type="Google" id="ProtNLM"/>
    </source>
</evidence>
<dbReference type="Proteomes" id="UP000236311">
    <property type="component" value="Unassembled WGS sequence"/>
</dbReference>
<evidence type="ECO:0000313" key="1">
    <source>
        <dbReference type="EMBL" id="SOY32258.1"/>
    </source>
</evidence>
<proteinExistence type="predicted"/>
<dbReference type="RefSeq" id="WP_103242219.1">
    <property type="nucleotide sequence ID" value="NZ_JANJZD010000049.1"/>
</dbReference>
<organism evidence="1 2">
    <name type="scientific">Acetatifactor muris</name>
    <dbReference type="NCBI Taxonomy" id="879566"/>
    <lineage>
        <taxon>Bacteria</taxon>
        <taxon>Bacillati</taxon>
        <taxon>Bacillota</taxon>
        <taxon>Clostridia</taxon>
        <taxon>Lachnospirales</taxon>
        <taxon>Lachnospiraceae</taxon>
        <taxon>Acetatifactor</taxon>
    </lineage>
</organism>
<gene>
    <name evidence="1" type="ORF">AMURIS_05016</name>
</gene>
<evidence type="ECO:0000313" key="2">
    <source>
        <dbReference type="Proteomes" id="UP000236311"/>
    </source>
</evidence>
<dbReference type="OrthoDB" id="2054692at2"/>